<dbReference type="RefSeq" id="WP_202766303.1">
    <property type="nucleotide sequence ID" value="NZ_JAESWA010000017.1"/>
</dbReference>
<name>A0A937FCV6_9CLOT</name>
<proteinExistence type="predicted"/>
<accession>A0A937FCV6</accession>
<reference evidence="2" key="1">
    <citation type="submission" date="2021-01" db="EMBL/GenBank/DDBJ databases">
        <title>Genome public.</title>
        <authorList>
            <person name="Liu C."/>
            <person name="Sun Q."/>
        </authorList>
    </citation>
    <scope>NUCLEOTIDE SEQUENCE</scope>
    <source>
        <strain evidence="2">YIM B02565</strain>
    </source>
</reference>
<evidence type="ECO:0000313" key="2">
    <source>
        <dbReference type="EMBL" id="MBL4930923.1"/>
    </source>
</evidence>
<protein>
    <submittedName>
        <fullName evidence="2">Uncharacterized protein</fullName>
    </submittedName>
</protein>
<keyword evidence="1" id="KW-1133">Transmembrane helix</keyword>
<evidence type="ECO:0000313" key="3">
    <source>
        <dbReference type="Proteomes" id="UP000623681"/>
    </source>
</evidence>
<feature type="transmembrane region" description="Helical" evidence="1">
    <location>
        <begin position="266"/>
        <end position="292"/>
    </location>
</feature>
<keyword evidence="1" id="KW-0812">Transmembrane</keyword>
<dbReference type="AlphaFoldDB" id="A0A937FCV6"/>
<keyword evidence="1" id="KW-0472">Membrane</keyword>
<gene>
    <name evidence="2" type="ORF">JK634_03835</name>
</gene>
<organism evidence="2 3">
    <name type="scientific">Clostridium paridis</name>
    <dbReference type="NCBI Taxonomy" id="2803863"/>
    <lineage>
        <taxon>Bacteria</taxon>
        <taxon>Bacillati</taxon>
        <taxon>Bacillota</taxon>
        <taxon>Clostridia</taxon>
        <taxon>Eubacteriales</taxon>
        <taxon>Clostridiaceae</taxon>
        <taxon>Clostridium</taxon>
    </lineage>
</organism>
<evidence type="ECO:0000256" key="1">
    <source>
        <dbReference type="SAM" id="Phobius"/>
    </source>
</evidence>
<feature type="transmembrane region" description="Helical" evidence="1">
    <location>
        <begin position="223"/>
        <end position="246"/>
    </location>
</feature>
<keyword evidence="3" id="KW-1185">Reference proteome</keyword>
<dbReference type="Proteomes" id="UP000623681">
    <property type="component" value="Unassembled WGS sequence"/>
</dbReference>
<comment type="caution">
    <text evidence="2">The sequence shown here is derived from an EMBL/GenBank/DDBJ whole genome shotgun (WGS) entry which is preliminary data.</text>
</comment>
<sequence length="306" mass="34678">MALSKLKEFASQKGWKFEKNIASGEENNYLFTVISGQGVKIFICPLPSISEESKNQVLNHLTNNKKLLKISSFLFDHDVLIIKFKENYRRTKIETMNNLLLELTNLLNSLGIKGKECCIFCGHDNANETIYFENIMYSAHSECYTQEVQMLQTAAKEYESEDKNYFRGTIGALIGGIIISILWSLAQMYLDDSLAAIFSIFLSFGLLKSYYFFKGKLGTATRWIIAACTFISVIISQLMVVEIMMLQHGTTIEYSDLKGLFGISGLAAMFRLNVKLSLFIAFIGFLIFIFPIKGDTKSVLPRIEKK</sequence>
<feature type="transmembrane region" description="Helical" evidence="1">
    <location>
        <begin position="165"/>
        <end position="186"/>
    </location>
</feature>
<feature type="transmembrane region" description="Helical" evidence="1">
    <location>
        <begin position="192"/>
        <end position="211"/>
    </location>
</feature>
<dbReference type="EMBL" id="JAESWA010000017">
    <property type="protein sequence ID" value="MBL4930923.1"/>
    <property type="molecule type" value="Genomic_DNA"/>
</dbReference>